<reference evidence="1" key="1">
    <citation type="submission" date="2019-12" db="EMBL/GenBank/DDBJ databases">
        <title>Genome sequencing and annotation of Brassica cretica.</title>
        <authorList>
            <person name="Studholme D.J."/>
            <person name="Sarris P."/>
        </authorList>
    </citation>
    <scope>NUCLEOTIDE SEQUENCE</scope>
    <source>
        <strain evidence="1">PFS-109/04</strain>
        <tissue evidence="1">Leaf</tissue>
    </source>
</reference>
<accession>A0A8S9NHB6</accession>
<dbReference type="Proteomes" id="UP000712600">
    <property type="component" value="Unassembled WGS sequence"/>
</dbReference>
<sequence length="155" mass="17806">MPCSIAEVGQCGHERHEVHQGKDSIMWLEVVAWRSIDGYRFFPRRFREVVSRRNTPFSWCSNGTERPVFSKKVFLGCVPCLVSVVLETINEEADHPEGSIDVVAWKGQRSRWGVGADSRAEQSHVFLDDITSLLPWVECMDEHPMEVTYRRVPAM</sequence>
<proteinExistence type="predicted"/>
<evidence type="ECO:0000313" key="2">
    <source>
        <dbReference type="Proteomes" id="UP000712600"/>
    </source>
</evidence>
<comment type="caution">
    <text evidence="1">The sequence shown here is derived from an EMBL/GenBank/DDBJ whole genome shotgun (WGS) entry which is preliminary data.</text>
</comment>
<gene>
    <name evidence="1" type="ORF">F2Q69_00044582</name>
</gene>
<protein>
    <submittedName>
        <fullName evidence="1">Uncharacterized protein</fullName>
    </submittedName>
</protein>
<dbReference type="EMBL" id="QGKX02001621">
    <property type="protein sequence ID" value="KAF3501257.1"/>
    <property type="molecule type" value="Genomic_DNA"/>
</dbReference>
<name>A0A8S9NHB6_BRACR</name>
<organism evidence="1 2">
    <name type="scientific">Brassica cretica</name>
    <name type="common">Mustard</name>
    <dbReference type="NCBI Taxonomy" id="69181"/>
    <lineage>
        <taxon>Eukaryota</taxon>
        <taxon>Viridiplantae</taxon>
        <taxon>Streptophyta</taxon>
        <taxon>Embryophyta</taxon>
        <taxon>Tracheophyta</taxon>
        <taxon>Spermatophyta</taxon>
        <taxon>Magnoliopsida</taxon>
        <taxon>eudicotyledons</taxon>
        <taxon>Gunneridae</taxon>
        <taxon>Pentapetalae</taxon>
        <taxon>rosids</taxon>
        <taxon>malvids</taxon>
        <taxon>Brassicales</taxon>
        <taxon>Brassicaceae</taxon>
        <taxon>Brassiceae</taxon>
        <taxon>Brassica</taxon>
    </lineage>
</organism>
<evidence type="ECO:0000313" key="1">
    <source>
        <dbReference type="EMBL" id="KAF3501257.1"/>
    </source>
</evidence>
<dbReference type="AlphaFoldDB" id="A0A8S9NHB6"/>